<dbReference type="Proteomes" id="UP000335636">
    <property type="component" value="Unassembled WGS sequence"/>
</dbReference>
<accession>A0A5E4CWP4</accession>
<organism evidence="1 2">
    <name type="scientific">Marmota monax</name>
    <name type="common">Woodchuck</name>
    <dbReference type="NCBI Taxonomy" id="9995"/>
    <lineage>
        <taxon>Eukaryota</taxon>
        <taxon>Metazoa</taxon>
        <taxon>Chordata</taxon>
        <taxon>Craniata</taxon>
        <taxon>Vertebrata</taxon>
        <taxon>Euteleostomi</taxon>
        <taxon>Mammalia</taxon>
        <taxon>Eutheria</taxon>
        <taxon>Euarchontoglires</taxon>
        <taxon>Glires</taxon>
        <taxon>Rodentia</taxon>
        <taxon>Sciuromorpha</taxon>
        <taxon>Sciuridae</taxon>
        <taxon>Xerinae</taxon>
        <taxon>Marmotini</taxon>
        <taxon>Marmota</taxon>
    </lineage>
</organism>
<dbReference type="AlphaFoldDB" id="A0A5E4CWP4"/>
<keyword evidence="2" id="KW-1185">Reference proteome</keyword>
<proteinExistence type="predicted"/>
<name>A0A5E4CWP4_MARMO</name>
<reference evidence="1" key="1">
    <citation type="submission" date="2019-04" db="EMBL/GenBank/DDBJ databases">
        <authorList>
            <person name="Alioto T."/>
            <person name="Alioto T."/>
        </authorList>
    </citation>
    <scope>NUCLEOTIDE SEQUENCE [LARGE SCALE GENOMIC DNA]</scope>
</reference>
<gene>
    <name evidence="1" type="ORF">MONAX_5E032465</name>
</gene>
<dbReference type="EMBL" id="CABDUW010002292">
    <property type="protein sequence ID" value="VTJ86226.1"/>
    <property type="molecule type" value="Genomic_DNA"/>
</dbReference>
<evidence type="ECO:0000313" key="2">
    <source>
        <dbReference type="Proteomes" id="UP000335636"/>
    </source>
</evidence>
<evidence type="ECO:0000313" key="1">
    <source>
        <dbReference type="EMBL" id="VTJ86226.1"/>
    </source>
</evidence>
<comment type="caution">
    <text evidence="1">The sequence shown here is derived from an EMBL/GenBank/DDBJ whole genome shotgun (WGS) entry which is preliminary data.</text>
</comment>
<sequence length="108" mass="11696">MSSFAAHHVCLMVNAIGFRMDVARRAHLWASTGTPLSVFGALGSVKGLESWSVLQQKLLSHGVGVQILKEKGVLCFQLNQSHKVFVYLAGGLAPVEGCTPPFLEKFKN</sequence>
<protein>
    <submittedName>
        <fullName evidence="1">Uncharacterized protein</fullName>
    </submittedName>
</protein>